<proteinExistence type="predicted"/>
<feature type="non-terminal residue" evidence="3">
    <location>
        <position position="1"/>
    </location>
</feature>
<dbReference type="EMBL" id="LAZR01037815">
    <property type="protein sequence ID" value="KKL21211.1"/>
    <property type="molecule type" value="Genomic_DNA"/>
</dbReference>
<evidence type="ECO:0000313" key="3">
    <source>
        <dbReference type="EMBL" id="KKL21211.1"/>
    </source>
</evidence>
<dbReference type="InterPro" id="IPR052580">
    <property type="entry name" value="Lipid_Hydrolase"/>
</dbReference>
<name>A0A0F9DU75_9ZZZZ</name>
<dbReference type="Gene3D" id="3.40.1090.10">
    <property type="entry name" value="Cytosolic phospholipase A2 catalytic domain"/>
    <property type="match status" value="1"/>
</dbReference>
<dbReference type="AlphaFoldDB" id="A0A0F9DU75"/>
<keyword evidence="1" id="KW-0443">Lipid metabolism</keyword>
<evidence type="ECO:0000259" key="2">
    <source>
        <dbReference type="PROSITE" id="PS51635"/>
    </source>
</evidence>
<dbReference type="PROSITE" id="PS51635">
    <property type="entry name" value="PNPLA"/>
    <property type="match status" value="1"/>
</dbReference>
<dbReference type="GO" id="GO:0006629">
    <property type="term" value="P:lipid metabolic process"/>
    <property type="evidence" value="ECO:0007669"/>
    <property type="project" value="UniProtKB-KW"/>
</dbReference>
<dbReference type="InterPro" id="IPR002641">
    <property type="entry name" value="PNPLA_dom"/>
</dbReference>
<protein>
    <recommendedName>
        <fullName evidence="2">PNPLA domain-containing protein</fullName>
    </recommendedName>
</protein>
<evidence type="ECO:0000256" key="1">
    <source>
        <dbReference type="ARBA" id="ARBA00023098"/>
    </source>
</evidence>
<gene>
    <name evidence="3" type="ORF">LCGC14_2447720</name>
</gene>
<dbReference type="InterPro" id="IPR016035">
    <property type="entry name" value="Acyl_Trfase/lysoPLipase"/>
</dbReference>
<organism evidence="3">
    <name type="scientific">marine sediment metagenome</name>
    <dbReference type="NCBI Taxonomy" id="412755"/>
    <lineage>
        <taxon>unclassified sequences</taxon>
        <taxon>metagenomes</taxon>
        <taxon>ecological metagenomes</taxon>
    </lineage>
</organism>
<accession>A0A0F9DU75</accession>
<feature type="domain" description="PNPLA" evidence="2">
    <location>
        <begin position="1"/>
        <end position="127"/>
    </location>
</feature>
<dbReference type="PANTHER" id="PTHR46394:SF1">
    <property type="entry name" value="PNPLA DOMAIN-CONTAINING PROTEIN"/>
    <property type="match status" value="1"/>
</dbReference>
<sequence>LETKPTFFAKIPVKTKVPVLATRIFDQFGIYEGEYFRQWAEDLIFKKTGQKYLTFKELHALVESSPDTYKDLYVVGVNLSTGLSQVFSYEETPNVIISDAVRISMSIPILFKPHFVHYKDSSGERVI</sequence>
<reference evidence="3" key="1">
    <citation type="journal article" date="2015" name="Nature">
        <title>Complex archaea that bridge the gap between prokaryotes and eukaryotes.</title>
        <authorList>
            <person name="Spang A."/>
            <person name="Saw J.H."/>
            <person name="Jorgensen S.L."/>
            <person name="Zaremba-Niedzwiedzka K."/>
            <person name="Martijn J."/>
            <person name="Lind A.E."/>
            <person name="van Eijk R."/>
            <person name="Schleper C."/>
            <person name="Guy L."/>
            <person name="Ettema T.J."/>
        </authorList>
    </citation>
    <scope>NUCLEOTIDE SEQUENCE</scope>
</reference>
<dbReference type="Pfam" id="PF01734">
    <property type="entry name" value="Patatin"/>
    <property type="match status" value="1"/>
</dbReference>
<comment type="caution">
    <text evidence="3">The sequence shown here is derived from an EMBL/GenBank/DDBJ whole genome shotgun (WGS) entry which is preliminary data.</text>
</comment>
<dbReference type="PANTHER" id="PTHR46394">
    <property type="entry name" value="ANNEXIN"/>
    <property type="match status" value="1"/>
</dbReference>
<dbReference type="SUPFAM" id="SSF52151">
    <property type="entry name" value="FabD/lysophospholipase-like"/>
    <property type="match status" value="1"/>
</dbReference>